<feature type="compositionally biased region" description="Polar residues" evidence="1">
    <location>
        <begin position="53"/>
        <end position="68"/>
    </location>
</feature>
<feature type="transmembrane region" description="Helical" evidence="2">
    <location>
        <begin position="151"/>
        <end position="169"/>
    </location>
</feature>
<evidence type="ECO:0000313" key="4">
    <source>
        <dbReference type="EMBL" id="OHA81423.1"/>
    </source>
</evidence>
<name>A0A1G2S8H7_9BACT</name>
<keyword evidence="2" id="KW-0812">Transmembrane</keyword>
<feature type="chain" id="PRO_5009584352" evidence="3">
    <location>
        <begin position="22"/>
        <end position="361"/>
    </location>
</feature>
<evidence type="ECO:0000256" key="1">
    <source>
        <dbReference type="SAM" id="MobiDB-lite"/>
    </source>
</evidence>
<feature type="transmembrane region" description="Helical" evidence="2">
    <location>
        <begin position="266"/>
        <end position="288"/>
    </location>
</feature>
<evidence type="ECO:0000313" key="5">
    <source>
        <dbReference type="Proteomes" id="UP000176997"/>
    </source>
</evidence>
<keyword evidence="2" id="KW-0472">Membrane</keyword>
<proteinExistence type="predicted"/>
<dbReference type="AlphaFoldDB" id="A0A1G2S8H7"/>
<accession>A0A1G2S8H7</accession>
<keyword evidence="3" id="KW-0732">Signal</keyword>
<dbReference type="STRING" id="1802723.A2675_00085"/>
<organism evidence="4 5">
    <name type="scientific">Candidatus Yonathbacteria bacterium RIFCSPHIGHO2_01_FULL_51_10</name>
    <dbReference type="NCBI Taxonomy" id="1802723"/>
    <lineage>
        <taxon>Bacteria</taxon>
        <taxon>Candidatus Yonathiibacteriota</taxon>
    </lineage>
</organism>
<evidence type="ECO:0000256" key="2">
    <source>
        <dbReference type="SAM" id="Phobius"/>
    </source>
</evidence>
<feature type="region of interest" description="Disordered" evidence="1">
    <location>
        <begin position="53"/>
        <end position="73"/>
    </location>
</feature>
<comment type="caution">
    <text evidence="4">The sequence shown here is derived from an EMBL/GenBank/DDBJ whole genome shotgun (WGS) entry which is preliminary data.</text>
</comment>
<protein>
    <submittedName>
        <fullName evidence="4">Uncharacterized protein</fullName>
    </submittedName>
</protein>
<feature type="transmembrane region" description="Helical" evidence="2">
    <location>
        <begin position="337"/>
        <end position="359"/>
    </location>
</feature>
<keyword evidence="2" id="KW-1133">Transmembrane helix</keyword>
<feature type="transmembrane region" description="Helical" evidence="2">
    <location>
        <begin position="295"/>
        <end position="317"/>
    </location>
</feature>
<evidence type="ECO:0000256" key="3">
    <source>
        <dbReference type="SAM" id="SignalP"/>
    </source>
</evidence>
<dbReference type="EMBL" id="MHUS01000011">
    <property type="protein sequence ID" value="OHA81423.1"/>
    <property type="molecule type" value="Genomic_DNA"/>
</dbReference>
<dbReference type="Proteomes" id="UP000176997">
    <property type="component" value="Unassembled WGS sequence"/>
</dbReference>
<reference evidence="4 5" key="1">
    <citation type="journal article" date="2016" name="Nat. Commun.">
        <title>Thousands of microbial genomes shed light on interconnected biogeochemical processes in an aquifer system.</title>
        <authorList>
            <person name="Anantharaman K."/>
            <person name="Brown C.T."/>
            <person name="Hug L.A."/>
            <person name="Sharon I."/>
            <person name="Castelle C.J."/>
            <person name="Probst A.J."/>
            <person name="Thomas B.C."/>
            <person name="Singh A."/>
            <person name="Wilkins M.J."/>
            <person name="Karaoz U."/>
            <person name="Brodie E.L."/>
            <person name="Williams K.H."/>
            <person name="Hubbard S.S."/>
            <person name="Banfield J.F."/>
        </authorList>
    </citation>
    <scope>NUCLEOTIDE SEQUENCE [LARGE SCALE GENOMIC DNA]</scope>
</reference>
<feature type="transmembrane region" description="Helical" evidence="2">
    <location>
        <begin position="181"/>
        <end position="200"/>
    </location>
</feature>
<sequence>MKKLLLTFLLAATIIPSFSFAQAVPFQPQNDPLSSIINPIQAAPAPAPFSVVPTTSTGSAPSTNSGSSPAAPAQAAAAPESDDFKLDCGVWGDSSVSQCLGVVVYALFYVPSTWILVIGGTIFDAFTAYALNSTVINAPFVHSGWGAVRDIFNIVFIFLLLYIAINTILGREDGWKKRVALIAVAALFMNFSLFFAQVLVDVSNLAAYQFYNLIGGSAMEVRGMPATSGFEAHSISTRITSSVNPERIVGVHSYQEWIGPKHNGNIFTLIIVFLAAMVINLVLAYVLFSAAFLMLGRLVSIWVLMIFSPLAFIGMVLPAANKAIGGASWWGMLTNALLVAPVFLFFLYLATFILGSGLFSL</sequence>
<gene>
    <name evidence="4" type="ORF">A2675_00085</name>
</gene>
<feature type="signal peptide" evidence="3">
    <location>
        <begin position="1"/>
        <end position="21"/>
    </location>
</feature>